<evidence type="ECO:0000256" key="2">
    <source>
        <dbReference type="SAM" id="Phobius"/>
    </source>
</evidence>
<feature type="compositionally biased region" description="Basic and acidic residues" evidence="1">
    <location>
        <begin position="68"/>
        <end position="84"/>
    </location>
</feature>
<evidence type="ECO:0008006" key="5">
    <source>
        <dbReference type="Google" id="ProtNLM"/>
    </source>
</evidence>
<comment type="caution">
    <text evidence="3">The sequence shown here is derived from an EMBL/GenBank/DDBJ whole genome shotgun (WGS) entry which is preliminary data.</text>
</comment>
<feature type="region of interest" description="Disordered" evidence="1">
    <location>
        <begin position="37"/>
        <end position="99"/>
    </location>
</feature>
<evidence type="ECO:0000256" key="1">
    <source>
        <dbReference type="SAM" id="MobiDB-lite"/>
    </source>
</evidence>
<sequence>METSPKPKTWIALGSISVVALIAYNLGRMSVANDNRLQSHQDAGSEGDPDLRSAVSATQKRLASCEKTLQRRDPHLQKREKEPYANEDNPTPPPEPKLPKQCIIAMQAKEQNMAAANCRDFRTHFDAYKAILGSNSIGCESVLSIRDLARMQYQICILIINVNEEISEQYATNGPIAIDAVEDAYATKSKHGDVDGIDALVKNPECIARMQTR</sequence>
<name>A0ABT5C5L7_9BACT</name>
<proteinExistence type="predicted"/>
<feature type="transmembrane region" description="Helical" evidence="2">
    <location>
        <begin position="9"/>
        <end position="27"/>
    </location>
</feature>
<evidence type="ECO:0000313" key="4">
    <source>
        <dbReference type="Proteomes" id="UP001217485"/>
    </source>
</evidence>
<dbReference type="EMBL" id="JAQNDK010000003">
    <property type="protein sequence ID" value="MDC0681720.1"/>
    <property type="molecule type" value="Genomic_DNA"/>
</dbReference>
<keyword evidence="2" id="KW-0472">Membrane</keyword>
<protein>
    <recommendedName>
        <fullName evidence="5">Secreted protein</fullName>
    </recommendedName>
</protein>
<evidence type="ECO:0000313" key="3">
    <source>
        <dbReference type="EMBL" id="MDC0681720.1"/>
    </source>
</evidence>
<organism evidence="3 4">
    <name type="scientific">Sorangium atrum</name>
    <dbReference type="NCBI Taxonomy" id="2995308"/>
    <lineage>
        <taxon>Bacteria</taxon>
        <taxon>Pseudomonadati</taxon>
        <taxon>Myxococcota</taxon>
        <taxon>Polyangia</taxon>
        <taxon>Polyangiales</taxon>
        <taxon>Polyangiaceae</taxon>
        <taxon>Sorangium</taxon>
    </lineage>
</organism>
<dbReference type="Proteomes" id="UP001217485">
    <property type="component" value="Unassembled WGS sequence"/>
</dbReference>
<keyword evidence="2" id="KW-0812">Transmembrane</keyword>
<accession>A0ABT5C5L7</accession>
<keyword evidence="4" id="KW-1185">Reference proteome</keyword>
<gene>
    <name evidence="3" type="ORF">POL72_28530</name>
</gene>
<dbReference type="RefSeq" id="WP_272099021.1">
    <property type="nucleotide sequence ID" value="NZ_JAQNDK010000003.1"/>
</dbReference>
<keyword evidence="2" id="KW-1133">Transmembrane helix</keyword>
<reference evidence="3 4" key="1">
    <citation type="submission" date="2023-01" db="EMBL/GenBank/DDBJ databases">
        <title>Minimal conservation of predation-associated metabolite biosynthetic gene clusters underscores biosynthetic potential of Myxococcota including descriptions for ten novel species: Archangium lansinium sp. nov., Myxococcus landrumus sp. nov., Nannocystis bai.</title>
        <authorList>
            <person name="Ahearne A."/>
            <person name="Stevens C."/>
            <person name="Dowd S."/>
        </authorList>
    </citation>
    <scope>NUCLEOTIDE SEQUENCE [LARGE SCALE GENOMIC DNA]</scope>
    <source>
        <strain evidence="3 4">WIWO2</strain>
    </source>
</reference>